<protein>
    <submittedName>
        <fullName evidence="1">Uncharacterized protein</fullName>
    </submittedName>
</protein>
<proteinExistence type="predicted"/>
<organism evidence="1 2">
    <name type="scientific">Lophium mytilinum</name>
    <dbReference type="NCBI Taxonomy" id="390894"/>
    <lineage>
        <taxon>Eukaryota</taxon>
        <taxon>Fungi</taxon>
        <taxon>Dikarya</taxon>
        <taxon>Ascomycota</taxon>
        <taxon>Pezizomycotina</taxon>
        <taxon>Dothideomycetes</taxon>
        <taxon>Pleosporomycetidae</taxon>
        <taxon>Mytilinidiales</taxon>
        <taxon>Mytilinidiaceae</taxon>
        <taxon>Lophium</taxon>
    </lineage>
</organism>
<dbReference type="OrthoDB" id="10463677at2759"/>
<dbReference type="EMBL" id="MU004184">
    <property type="protein sequence ID" value="KAF2499067.1"/>
    <property type="molecule type" value="Genomic_DNA"/>
</dbReference>
<evidence type="ECO:0000313" key="1">
    <source>
        <dbReference type="EMBL" id="KAF2499067.1"/>
    </source>
</evidence>
<sequence length="177" mass="18692">MSAANNNNNANTAAYNAANPPVRADFVFLRRDIVIPWDLTACPDCIMLSCPCGTIYRACEVHKPENDHFAALSVRVLGPTPHNTLPTPAPLVPDLEDLFAWVTPRSVIELVRAAGAGGNVAGNAFMKAPGVYTLNEICPVASVLEGVWRTKAGCVRQRRLGENGEGAAGAGGQARAV</sequence>
<keyword evidence="2" id="KW-1185">Reference proteome</keyword>
<name>A0A6A6R6E7_9PEZI</name>
<gene>
    <name evidence="1" type="ORF">BU16DRAFT_557401</name>
</gene>
<dbReference type="Proteomes" id="UP000799750">
    <property type="component" value="Unassembled WGS sequence"/>
</dbReference>
<accession>A0A6A6R6E7</accession>
<reference evidence="1" key="1">
    <citation type="journal article" date="2020" name="Stud. Mycol.">
        <title>101 Dothideomycetes genomes: a test case for predicting lifestyles and emergence of pathogens.</title>
        <authorList>
            <person name="Haridas S."/>
            <person name="Albert R."/>
            <person name="Binder M."/>
            <person name="Bloem J."/>
            <person name="Labutti K."/>
            <person name="Salamov A."/>
            <person name="Andreopoulos B."/>
            <person name="Baker S."/>
            <person name="Barry K."/>
            <person name="Bills G."/>
            <person name="Bluhm B."/>
            <person name="Cannon C."/>
            <person name="Castanera R."/>
            <person name="Culley D."/>
            <person name="Daum C."/>
            <person name="Ezra D."/>
            <person name="Gonzalez J."/>
            <person name="Henrissat B."/>
            <person name="Kuo A."/>
            <person name="Liang C."/>
            <person name="Lipzen A."/>
            <person name="Lutzoni F."/>
            <person name="Magnuson J."/>
            <person name="Mondo S."/>
            <person name="Nolan M."/>
            <person name="Ohm R."/>
            <person name="Pangilinan J."/>
            <person name="Park H.-J."/>
            <person name="Ramirez L."/>
            <person name="Alfaro M."/>
            <person name="Sun H."/>
            <person name="Tritt A."/>
            <person name="Yoshinaga Y."/>
            <person name="Zwiers L.-H."/>
            <person name="Turgeon B."/>
            <person name="Goodwin S."/>
            <person name="Spatafora J."/>
            <person name="Crous P."/>
            <person name="Grigoriev I."/>
        </authorList>
    </citation>
    <scope>NUCLEOTIDE SEQUENCE</scope>
    <source>
        <strain evidence="1">CBS 269.34</strain>
    </source>
</reference>
<dbReference type="AlphaFoldDB" id="A0A6A6R6E7"/>
<evidence type="ECO:0000313" key="2">
    <source>
        <dbReference type="Proteomes" id="UP000799750"/>
    </source>
</evidence>